<reference evidence="1" key="1">
    <citation type="submission" date="2022-08" db="EMBL/GenBank/DDBJ databases">
        <authorList>
            <person name="Giroux E."/>
            <person name="Giroux E."/>
        </authorList>
    </citation>
    <scope>NUCLEOTIDE SEQUENCE</scope>
    <source>
        <strain evidence="1">H1091258</strain>
    </source>
</reference>
<protein>
    <submittedName>
        <fullName evidence="1">Uncharacterized protein</fullName>
    </submittedName>
</protein>
<dbReference type="AlphaFoldDB" id="A0A9W4WFW2"/>
<comment type="caution">
    <text evidence="1">The sequence shown here is derived from an EMBL/GenBank/DDBJ whole genome shotgun (WGS) entry which is preliminary data.</text>
</comment>
<name>A0A9W4WFW2_9PEZI</name>
<keyword evidence="2" id="KW-1185">Reference proteome</keyword>
<evidence type="ECO:0000313" key="1">
    <source>
        <dbReference type="EMBL" id="CAI0654523.1"/>
    </source>
</evidence>
<gene>
    <name evidence="1" type="ORF">CGXH109_LOCUS138947</name>
</gene>
<dbReference type="Proteomes" id="UP001152533">
    <property type="component" value="Unassembled WGS sequence"/>
</dbReference>
<organism evidence="1 2">
    <name type="scientific">Colletotrichum noveboracense</name>
    <dbReference type="NCBI Taxonomy" id="2664923"/>
    <lineage>
        <taxon>Eukaryota</taxon>
        <taxon>Fungi</taxon>
        <taxon>Dikarya</taxon>
        <taxon>Ascomycota</taxon>
        <taxon>Pezizomycotina</taxon>
        <taxon>Sordariomycetes</taxon>
        <taxon>Hypocreomycetidae</taxon>
        <taxon>Glomerellales</taxon>
        <taxon>Glomerellaceae</taxon>
        <taxon>Colletotrichum</taxon>
        <taxon>Colletotrichum gloeosporioides species complex</taxon>
    </lineage>
</organism>
<evidence type="ECO:0000313" key="2">
    <source>
        <dbReference type="Proteomes" id="UP001152533"/>
    </source>
</evidence>
<accession>A0A9W4WFW2</accession>
<proteinExistence type="predicted"/>
<dbReference type="EMBL" id="CAMGZC010002186">
    <property type="protein sequence ID" value="CAI0654523.1"/>
    <property type="molecule type" value="Genomic_DNA"/>
</dbReference>
<sequence>MSENETISPEAAAKLLERGLENFYILNTKAKVEGEFLEMLEREGHLSSDTIQKIKDKATQDGSAFVVAVPDEAFRKTIHDVTVACLIVNFVGGIMHIMRHL</sequence>